<gene>
    <name evidence="1" type="ORF">HID58_037934</name>
</gene>
<keyword evidence="2" id="KW-1185">Reference proteome</keyword>
<reference evidence="1 2" key="1">
    <citation type="submission" date="2021-05" db="EMBL/GenBank/DDBJ databases">
        <title>Genome Assembly of Synthetic Allotetraploid Brassica napus Reveals Homoeologous Exchanges between Subgenomes.</title>
        <authorList>
            <person name="Davis J.T."/>
        </authorList>
    </citation>
    <scope>NUCLEOTIDE SEQUENCE [LARGE SCALE GENOMIC DNA]</scope>
    <source>
        <strain evidence="2">cv. Da-Ae</strain>
        <tissue evidence="1">Seedling</tissue>
    </source>
</reference>
<evidence type="ECO:0000313" key="1">
    <source>
        <dbReference type="EMBL" id="KAH0906107.1"/>
    </source>
</evidence>
<comment type="caution">
    <text evidence="1">The sequence shown here is derived from an EMBL/GenBank/DDBJ whole genome shotgun (WGS) entry which is preliminary data.</text>
</comment>
<dbReference type="Proteomes" id="UP000824890">
    <property type="component" value="Unassembled WGS sequence"/>
</dbReference>
<protein>
    <submittedName>
        <fullName evidence="1">Uncharacterized protein</fullName>
    </submittedName>
</protein>
<accession>A0ABQ8BMV0</accession>
<name>A0ABQ8BMV0_BRANA</name>
<evidence type="ECO:0000313" key="2">
    <source>
        <dbReference type="Proteomes" id="UP000824890"/>
    </source>
</evidence>
<sequence>MTTLDEITDRNLRCLKKDVVGEITALKSTKFYYITNCTAFAVIIFDAQAVAFHKLEGMCVDSKAIVATNINPKMVGGIQFSAPLISRLFLNATSGTHIYFDKETTAGEIMLMDIHNWKNNVTRGDKYGIPCLRSPS</sequence>
<dbReference type="EMBL" id="JAGKQM010000010">
    <property type="protein sequence ID" value="KAH0906107.1"/>
    <property type="molecule type" value="Genomic_DNA"/>
</dbReference>
<organism evidence="1 2">
    <name type="scientific">Brassica napus</name>
    <name type="common">Rape</name>
    <dbReference type="NCBI Taxonomy" id="3708"/>
    <lineage>
        <taxon>Eukaryota</taxon>
        <taxon>Viridiplantae</taxon>
        <taxon>Streptophyta</taxon>
        <taxon>Embryophyta</taxon>
        <taxon>Tracheophyta</taxon>
        <taxon>Spermatophyta</taxon>
        <taxon>Magnoliopsida</taxon>
        <taxon>eudicotyledons</taxon>
        <taxon>Gunneridae</taxon>
        <taxon>Pentapetalae</taxon>
        <taxon>rosids</taxon>
        <taxon>malvids</taxon>
        <taxon>Brassicales</taxon>
        <taxon>Brassicaceae</taxon>
        <taxon>Brassiceae</taxon>
        <taxon>Brassica</taxon>
    </lineage>
</organism>
<proteinExistence type="predicted"/>